<comment type="caution">
    <text evidence="2">The sequence shown here is derived from an EMBL/GenBank/DDBJ whole genome shotgun (WGS) entry which is preliminary data.</text>
</comment>
<organism evidence="2 3">
    <name type="scientific">Bugula neritina</name>
    <name type="common">Brown bryozoan</name>
    <name type="synonym">Sertularia neritina</name>
    <dbReference type="NCBI Taxonomy" id="10212"/>
    <lineage>
        <taxon>Eukaryota</taxon>
        <taxon>Metazoa</taxon>
        <taxon>Spiralia</taxon>
        <taxon>Lophotrochozoa</taxon>
        <taxon>Bryozoa</taxon>
        <taxon>Gymnolaemata</taxon>
        <taxon>Cheilostomatida</taxon>
        <taxon>Flustrina</taxon>
        <taxon>Buguloidea</taxon>
        <taxon>Bugulidae</taxon>
        <taxon>Bugula</taxon>
    </lineage>
</organism>
<dbReference type="EMBL" id="VXIV02003171">
    <property type="protein sequence ID" value="KAF6020465.1"/>
    <property type="molecule type" value="Genomic_DNA"/>
</dbReference>
<proteinExistence type="predicted"/>
<accession>A0A7J7J2Y0</accession>
<protein>
    <submittedName>
        <fullName evidence="2">Uncharacterized protein</fullName>
    </submittedName>
</protein>
<dbReference type="AlphaFoldDB" id="A0A7J7J2Y0"/>
<gene>
    <name evidence="2" type="ORF">EB796_021229</name>
</gene>
<evidence type="ECO:0000313" key="3">
    <source>
        <dbReference type="Proteomes" id="UP000593567"/>
    </source>
</evidence>
<dbReference type="Proteomes" id="UP000593567">
    <property type="component" value="Unassembled WGS sequence"/>
</dbReference>
<keyword evidence="3" id="KW-1185">Reference proteome</keyword>
<evidence type="ECO:0000313" key="2">
    <source>
        <dbReference type="EMBL" id="KAF6020465.1"/>
    </source>
</evidence>
<reference evidence="2" key="1">
    <citation type="submission" date="2020-06" db="EMBL/GenBank/DDBJ databases">
        <title>Draft genome of Bugula neritina, a colonial animal packing powerful symbionts and potential medicines.</title>
        <authorList>
            <person name="Rayko M."/>
        </authorList>
    </citation>
    <scope>NUCLEOTIDE SEQUENCE [LARGE SCALE GENOMIC DNA]</scope>
    <source>
        <strain evidence="2">Kwan_BN1</strain>
    </source>
</reference>
<name>A0A7J7J2Y0_BUGNE</name>
<evidence type="ECO:0000256" key="1">
    <source>
        <dbReference type="SAM" id="MobiDB-lite"/>
    </source>
</evidence>
<feature type="region of interest" description="Disordered" evidence="1">
    <location>
        <begin position="278"/>
        <end position="299"/>
    </location>
</feature>
<sequence length="376" mass="43027">MTQNSLLVLHWMILDHYWLESIKLNDIWLLETGKSKEPWNSMALHTGLLWLADGYEKCDNSLRTNSPCDTNPTFSDNGCDNPSYKLNLSNCKSSIASSVKPSQATSTECVWQNSKVKSACSWHGKNREHVNVNRHNSKIQRYYTPQHKNKHCNAQVPVNRSPRVGTWSYKPTTSRSASCKPPVELEYHYYDLPHHPDLRYFDRHNQCFNNTHCNSRLHLSRPQTACSFGRQSLEQCKCCGEITSKIRYKYAPTGSAMTANNRSNKTFLYPEKILSYDSSTGRRRPLSAPAGRTRSDRGALPSNYLVRGDTPHFCNFVTPCSIYDKVTGDKLFDPKELEFLDIFQSFGKDGVDFELAEQDDEVLLEIDEEGQVGKQY</sequence>